<evidence type="ECO:0000256" key="6">
    <source>
        <dbReference type="SAM" id="SignalP"/>
    </source>
</evidence>
<reference evidence="9" key="1">
    <citation type="submission" date="2025-08" db="UniProtKB">
        <authorList>
            <consortium name="RefSeq"/>
        </authorList>
    </citation>
    <scope>IDENTIFICATION</scope>
</reference>
<evidence type="ECO:0000313" key="9">
    <source>
        <dbReference type="RefSeq" id="XP_065661894.1"/>
    </source>
</evidence>
<evidence type="ECO:0000256" key="3">
    <source>
        <dbReference type="ARBA" id="ARBA00022989"/>
    </source>
</evidence>
<feature type="transmembrane region" description="Helical" evidence="5">
    <location>
        <begin position="608"/>
        <end position="626"/>
    </location>
</feature>
<keyword evidence="2 5" id="KW-0812">Transmembrane</keyword>
<keyword evidence="3 5" id="KW-1133">Transmembrane helix</keyword>
<feature type="transmembrane region" description="Helical" evidence="5">
    <location>
        <begin position="543"/>
        <end position="566"/>
    </location>
</feature>
<name>A0ABM4CJG5_HYDVU</name>
<feature type="signal peptide" evidence="6">
    <location>
        <begin position="1"/>
        <end position="17"/>
    </location>
</feature>
<feature type="transmembrane region" description="Helical" evidence="5">
    <location>
        <begin position="647"/>
        <end position="668"/>
    </location>
</feature>
<dbReference type="Proteomes" id="UP001652625">
    <property type="component" value="Chromosome 09"/>
</dbReference>
<accession>A0ABM4CJG5</accession>
<feature type="chain" id="PRO_5045510076" evidence="6">
    <location>
        <begin position="18"/>
        <end position="842"/>
    </location>
</feature>
<evidence type="ECO:0000256" key="5">
    <source>
        <dbReference type="SAM" id="Phobius"/>
    </source>
</evidence>
<comment type="subcellular location">
    <subcellularLocation>
        <location evidence="1">Membrane</location>
        <topology evidence="1">Multi-pass membrane protein</topology>
    </subcellularLocation>
</comment>
<dbReference type="InterPro" id="IPR000832">
    <property type="entry name" value="GPCR_2_secretin-like"/>
</dbReference>
<sequence length="842" mass="97596">MKLKAFIIIQLINMISSLQYLSENIFPDIPKFSQSLLNDLCKLNTASTCYCEPSCFKYGTCCIDYLWDANLNENIELYKVRYLNAVKPVKYLSCQPLLKLSETKKTFSEWLYMVAECPKETNKKLSDLCTNQNKLKFPVIGSNKIVYKNQYCAQCNSVNTYEQLNITADCIGNKNDTSNTTEKYNNCKFKLLNNDIIQYINYCKENVYDSCTNNSISCRWCNSYVALISYENKCYKNIHCLIEVMQRTPSKFDLCPFITDEFEQQLADHFPYGYNIIPLPRYSVLVSFALSDTDIYNTKKCSKNKAYDVATNTCVDLVHCIFGYHLEGSTCVPTVDNREENEWINASKNILSIEEIKSQCTKNLIFDDKTDKEKKIKNKYLISNMFNNSHERLFNKSKKISQKKQKSIFTTELYGEDQSRVFPNRLCAEPIIFDEESFNISGNCTLYFNASEYSPNNYIVLYARRKSPSYRVVICKRFHLSENCNMRRILNYTYFKNKSIFDHETRKVYVAEEYAPLDTGIGVCIQHYSKLLNWIYTAQRWEGYITIAGCSLSILGYIVTMTTYIIIPELNTVPGKSIVCLCFMLLTCDIIMLSAQSFDQKWCKVSSYLIHFFSLSAQMWCTVLAYDIWLTFSGKNIMRDIKKRRLFYFYCAFSWCNPLILLIIIVLLERTNILNLGYGANGTCWINSQTGRIVAYIIPVILSTTYATTTLFYTLLRIFKQQKKSGKLLKKSGGEDVSFVKMAVKLILLVGSIEMIGFLQINSTSETGTAFNTIFKLLYSIFRSFRGVFIFWLYVVTDRVLTIYRDIKRTKSFSSSKRSNIQSILKRKEAFSETSTVLNQTF</sequence>
<dbReference type="PROSITE" id="PS50261">
    <property type="entry name" value="G_PROTEIN_RECEP_F2_4"/>
    <property type="match status" value="1"/>
</dbReference>
<gene>
    <name evidence="9" type="primary">LOC105845893</name>
</gene>
<dbReference type="PANTHER" id="PTHR45902:SF1">
    <property type="entry name" value="LATROPHILIN RECEPTOR-LIKE PROTEIN A"/>
    <property type="match status" value="1"/>
</dbReference>
<dbReference type="RefSeq" id="XP_065661894.1">
    <property type="nucleotide sequence ID" value="XM_065805822.1"/>
</dbReference>
<dbReference type="InterPro" id="IPR053231">
    <property type="entry name" value="GPCR_LN-TM7"/>
</dbReference>
<dbReference type="PANTHER" id="PTHR45902">
    <property type="entry name" value="LATROPHILIN RECEPTOR-LIKE PROTEIN A"/>
    <property type="match status" value="1"/>
</dbReference>
<dbReference type="GeneID" id="105845893"/>
<evidence type="ECO:0000256" key="4">
    <source>
        <dbReference type="ARBA" id="ARBA00023136"/>
    </source>
</evidence>
<evidence type="ECO:0000313" key="8">
    <source>
        <dbReference type="Proteomes" id="UP001652625"/>
    </source>
</evidence>
<feature type="transmembrane region" description="Helical" evidence="5">
    <location>
        <begin position="737"/>
        <end position="761"/>
    </location>
</feature>
<feature type="transmembrane region" description="Helical" evidence="5">
    <location>
        <begin position="693"/>
        <end position="716"/>
    </location>
</feature>
<dbReference type="Pfam" id="PF00002">
    <property type="entry name" value="7tm_2"/>
    <property type="match status" value="1"/>
</dbReference>
<dbReference type="Gene3D" id="1.20.1070.10">
    <property type="entry name" value="Rhodopsin 7-helix transmembrane proteins"/>
    <property type="match status" value="1"/>
</dbReference>
<protein>
    <submittedName>
        <fullName evidence="9">Uncharacterized protein LOC105845893 isoform X2</fullName>
    </submittedName>
</protein>
<keyword evidence="8" id="KW-1185">Reference proteome</keyword>
<feature type="transmembrane region" description="Helical" evidence="5">
    <location>
        <begin position="781"/>
        <end position="801"/>
    </location>
</feature>
<evidence type="ECO:0000256" key="2">
    <source>
        <dbReference type="ARBA" id="ARBA00022692"/>
    </source>
</evidence>
<evidence type="ECO:0000259" key="7">
    <source>
        <dbReference type="PROSITE" id="PS50261"/>
    </source>
</evidence>
<keyword evidence="6" id="KW-0732">Signal</keyword>
<feature type="transmembrane region" description="Helical" evidence="5">
    <location>
        <begin position="578"/>
        <end position="596"/>
    </location>
</feature>
<evidence type="ECO:0000256" key="1">
    <source>
        <dbReference type="ARBA" id="ARBA00004141"/>
    </source>
</evidence>
<organism evidence="8 9">
    <name type="scientific">Hydra vulgaris</name>
    <name type="common">Hydra</name>
    <name type="synonym">Hydra attenuata</name>
    <dbReference type="NCBI Taxonomy" id="6087"/>
    <lineage>
        <taxon>Eukaryota</taxon>
        <taxon>Metazoa</taxon>
        <taxon>Cnidaria</taxon>
        <taxon>Hydrozoa</taxon>
        <taxon>Hydroidolina</taxon>
        <taxon>Anthoathecata</taxon>
        <taxon>Aplanulata</taxon>
        <taxon>Hydridae</taxon>
        <taxon>Hydra</taxon>
    </lineage>
</organism>
<proteinExistence type="predicted"/>
<dbReference type="InterPro" id="IPR017981">
    <property type="entry name" value="GPCR_2-like_7TM"/>
</dbReference>
<keyword evidence="4 5" id="KW-0472">Membrane</keyword>
<feature type="domain" description="G-protein coupled receptors family 2 profile 2" evidence="7">
    <location>
        <begin position="542"/>
        <end position="798"/>
    </location>
</feature>